<dbReference type="EMBL" id="JBIAFP010000012">
    <property type="protein sequence ID" value="MFE9227111.1"/>
    <property type="molecule type" value="Genomic_DNA"/>
</dbReference>
<evidence type="ECO:0000256" key="1">
    <source>
        <dbReference type="SAM" id="MobiDB-lite"/>
    </source>
</evidence>
<organism evidence="2 3">
    <name type="scientific">Streptomyces massasporeus</name>
    <dbReference type="NCBI Taxonomy" id="67324"/>
    <lineage>
        <taxon>Bacteria</taxon>
        <taxon>Bacillati</taxon>
        <taxon>Actinomycetota</taxon>
        <taxon>Actinomycetes</taxon>
        <taxon>Kitasatosporales</taxon>
        <taxon>Streptomycetaceae</taxon>
        <taxon>Streptomyces</taxon>
    </lineage>
</organism>
<gene>
    <name evidence="2" type="ORF">ACFYM3_21210</name>
</gene>
<comment type="caution">
    <text evidence="2">The sequence shown here is derived from an EMBL/GenBank/DDBJ whole genome shotgun (WGS) entry which is preliminary data.</text>
</comment>
<name>A0ABW6LGW8_9ACTN</name>
<dbReference type="Proteomes" id="UP001601288">
    <property type="component" value="Unassembled WGS sequence"/>
</dbReference>
<evidence type="ECO:0000313" key="2">
    <source>
        <dbReference type="EMBL" id="MFE9227111.1"/>
    </source>
</evidence>
<evidence type="ECO:0000313" key="3">
    <source>
        <dbReference type="Proteomes" id="UP001601288"/>
    </source>
</evidence>
<keyword evidence="3" id="KW-1185">Reference proteome</keyword>
<reference evidence="2 3" key="1">
    <citation type="submission" date="2024-10" db="EMBL/GenBank/DDBJ databases">
        <title>The Natural Products Discovery Center: Release of the First 8490 Sequenced Strains for Exploring Actinobacteria Biosynthetic Diversity.</title>
        <authorList>
            <person name="Kalkreuter E."/>
            <person name="Kautsar S.A."/>
            <person name="Yang D."/>
            <person name="Bader C.D."/>
            <person name="Teijaro C.N."/>
            <person name="Fluegel L."/>
            <person name="Davis C.M."/>
            <person name="Simpson J.R."/>
            <person name="Lauterbach L."/>
            <person name="Steele A.D."/>
            <person name="Gui C."/>
            <person name="Meng S."/>
            <person name="Li G."/>
            <person name="Viehrig K."/>
            <person name="Ye F."/>
            <person name="Su P."/>
            <person name="Kiefer A.F."/>
            <person name="Nichols A."/>
            <person name="Cepeda A.J."/>
            <person name="Yan W."/>
            <person name="Fan B."/>
            <person name="Jiang Y."/>
            <person name="Adhikari A."/>
            <person name="Zheng C.-J."/>
            <person name="Schuster L."/>
            <person name="Cowan T.M."/>
            <person name="Smanski M.J."/>
            <person name="Chevrette M.G."/>
            <person name="De Carvalho L.P.S."/>
            <person name="Shen B."/>
        </authorList>
    </citation>
    <scope>NUCLEOTIDE SEQUENCE [LARGE SCALE GENOMIC DNA]</scope>
    <source>
        <strain evidence="2 3">NPDC007066</strain>
    </source>
</reference>
<accession>A0ABW6LGW8</accession>
<proteinExistence type="predicted"/>
<feature type="region of interest" description="Disordered" evidence="1">
    <location>
        <begin position="26"/>
        <end position="49"/>
    </location>
</feature>
<dbReference type="RefSeq" id="WP_388387815.1">
    <property type="nucleotide sequence ID" value="NZ_JBIAFP010000012.1"/>
</dbReference>
<protein>
    <submittedName>
        <fullName evidence="2">Uncharacterized protein</fullName>
    </submittedName>
</protein>
<sequence>MVATVLEAAQHAADLVEVSYDVEQPSTLPASEVAAGSPYGGRRQRSVTT</sequence>